<name>A0A833QS11_9POAL</name>
<evidence type="ECO:0000256" key="3">
    <source>
        <dbReference type="ARBA" id="ARBA00011738"/>
    </source>
</evidence>
<sequence length="370" mass="40783">MGDHHEILATEGKTITCKAAVVWAPGEPFVIEEVEVDAPQWMEVRIKILFTSICHTDLSAWIGKNEQQRAFPRILGHEAAGVVESVGLGVEGIKAGDHVVPIFNGECGNCTYCKSEETNLCAEYRVNPLKSTMTSDGKTRFFKARHDGEDRMPVYHFLNTSTFAEYTVLDSACVVKINPMAPLDKMCLFSCGISTGIGAAWNTADIKEGSTVAIFGLGSLGLAVSFMFSLFFLWHQNSYILMISDIHAQVAEGVRLRGASKIIGVDINPEKFAKGKEMGIIDFINSKECEKPASEVIKEMTDGGVDYSFECTGNLHVLREAFVSTHDGWGMTELKISLEGFITHELPFVEINKAFQLLKEGKALRCLLRL</sequence>
<comment type="subcellular location">
    <subcellularLocation>
        <location evidence="2">Cytoplasm</location>
    </subcellularLocation>
</comment>
<evidence type="ECO:0000256" key="6">
    <source>
        <dbReference type="ARBA" id="ARBA00023002"/>
    </source>
</evidence>
<dbReference type="InterPro" id="IPR002328">
    <property type="entry name" value="ADH_Zn_CS"/>
</dbReference>
<evidence type="ECO:0000259" key="13">
    <source>
        <dbReference type="Pfam" id="PF00107"/>
    </source>
</evidence>
<comment type="subunit">
    <text evidence="3">Homodimer.</text>
</comment>
<keyword evidence="16" id="KW-1185">Reference proteome</keyword>
<protein>
    <recommendedName>
        <fullName evidence="17">Alcohol dehydrogenase</fullName>
    </recommendedName>
</protein>
<comment type="similarity">
    <text evidence="10">Belongs to the zinc-containing alcohol dehydrogenase family. Class-IV subfamily.</text>
</comment>
<dbReference type="SUPFAM" id="SSF51735">
    <property type="entry name" value="NAD(P)-binding Rossmann-fold domains"/>
    <property type="match status" value="1"/>
</dbReference>
<dbReference type="GO" id="GO:0046294">
    <property type="term" value="P:formaldehyde catabolic process"/>
    <property type="evidence" value="ECO:0007669"/>
    <property type="project" value="TreeGrafter"/>
</dbReference>
<dbReference type="InterPro" id="IPR036291">
    <property type="entry name" value="NAD(P)-bd_dom_sf"/>
</dbReference>
<dbReference type="GO" id="GO:0008270">
    <property type="term" value="F:zinc ion binding"/>
    <property type="evidence" value="ECO:0007669"/>
    <property type="project" value="InterPro"/>
</dbReference>
<evidence type="ECO:0000256" key="7">
    <source>
        <dbReference type="ARBA" id="ARBA00023027"/>
    </source>
</evidence>
<dbReference type="PANTHER" id="PTHR43880:SF56">
    <property type="entry name" value="ALCOHOL DEHYDROGENASE-LIKE 4"/>
    <property type="match status" value="1"/>
</dbReference>
<evidence type="ECO:0000256" key="5">
    <source>
        <dbReference type="ARBA" id="ARBA00022833"/>
    </source>
</evidence>
<feature type="domain" description="Alcohol dehydrogenase-like N-terminal" evidence="14">
    <location>
        <begin position="43"/>
        <end position="178"/>
    </location>
</feature>
<dbReference type="Pfam" id="PF08240">
    <property type="entry name" value="ADH_N"/>
    <property type="match status" value="1"/>
</dbReference>
<dbReference type="InterPro" id="IPR013149">
    <property type="entry name" value="ADH-like_C"/>
</dbReference>
<accession>A0A833QS11</accession>
<organism evidence="15 16">
    <name type="scientific">Carex littledalei</name>
    <dbReference type="NCBI Taxonomy" id="544730"/>
    <lineage>
        <taxon>Eukaryota</taxon>
        <taxon>Viridiplantae</taxon>
        <taxon>Streptophyta</taxon>
        <taxon>Embryophyta</taxon>
        <taxon>Tracheophyta</taxon>
        <taxon>Spermatophyta</taxon>
        <taxon>Magnoliopsida</taxon>
        <taxon>Liliopsida</taxon>
        <taxon>Poales</taxon>
        <taxon>Cyperaceae</taxon>
        <taxon>Cyperoideae</taxon>
        <taxon>Cariceae</taxon>
        <taxon>Carex</taxon>
        <taxon>Carex subgen. Euthyceras</taxon>
    </lineage>
</organism>
<dbReference type="Pfam" id="PF00107">
    <property type="entry name" value="ADH_zinc_N"/>
    <property type="match status" value="1"/>
</dbReference>
<comment type="catalytic activity">
    <reaction evidence="8">
        <text>a secondary alcohol + NAD(+) = a ketone + NADH + H(+)</text>
        <dbReference type="Rhea" id="RHEA:10740"/>
        <dbReference type="ChEBI" id="CHEBI:15378"/>
        <dbReference type="ChEBI" id="CHEBI:17087"/>
        <dbReference type="ChEBI" id="CHEBI:35681"/>
        <dbReference type="ChEBI" id="CHEBI:57540"/>
        <dbReference type="ChEBI" id="CHEBI:57945"/>
        <dbReference type="EC" id="1.1.1.1"/>
    </reaction>
</comment>
<dbReference type="Gene3D" id="3.40.50.720">
    <property type="entry name" value="NAD(P)-binding Rossmann-like Domain"/>
    <property type="match status" value="1"/>
</dbReference>
<keyword evidence="4 11" id="KW-0479">Metal-binding</keyword>
<dbReference type="GO" id="GO:0051903">
    <property type="term" value="F:S-(hydroxymethyl)glutathione dehydrogenase [NAD(P)+] activity"/>
    <property type="evidence" value="ECO:0007669"/>
    <property type="project" value="TreeGrafter"/>
</dbReference>
<keyword evidence="12" id="KW-1133">Transmembrane helix</keyword>
<evidence type="ECO:0000256" key="12">
    <source>
        <dbReference type="SAM" id="Phobius"/>
    </source>
</evidence>
<keyword evidence="12" id="KW-0812">Transmembrane</keyword>
<reference evidence="15" key="1">
    <citation type="submission" date="2020-01" db="EMBL/GenBank/DDBJ databases">
        <title>Genome sequence of Kobresia littledalei, the first chromosome-level genome in the family Cyperaceae.</title>
        <authorList>
            <person name="Qu G."/>
        </authorList>
    </citation>
    <scope>NUCLEOTIDE SEQUENCE</scope>
    <source>
        <strain evidence="15">C.B.Clarke</strain>
        <tissue evidence="15">Leaf</tissue>
    </source>
</reference>
<evidence type="ECO:0000259" key="14">
    <source>
        <dbReference type="Pfam" id="PF08240"/>
    </source>
</evidence>
<evidence type="ECO:0008006" key="17">
    <source>
        <dbReference type="Google" id="ProtNLM"/>
    </source>
</evidence>
<dbReference type="FunFam" id="3.90.180.10:FF:000067">
    <property type="entry name" value="alcohol dehydrogenase 1-like isoform X1"/>
    <property type="match status" value="1"/>
</dbReference>
<comment type="caution">
    <text evidence="15">The sequence shown here is derived from an EMBL/GenBank/DDBJ whole genome shotgun (WGS) entry which is preliminary data.</text>
</comment>
<comment type="cofactor">
    <cofactor evidence="1 11">
        <name>Zn(2+)</name>
        <dbReference type="ChEBI" id="CHEBI:29105"/>
    </cofactor>
</comment>
<evidence type="ECO:0000313" key="15">
    <source>
        <dbReference type="EMBL" id="KAF3327061.1"/>
    </source>
</evidence>
<keyword evidence="6" id="KW-0560">Oxidoreductase</keyword>
<dbReference type="GO" id="GO:0004022">
    <property type="term" value="F:alcohol dehydrogenase (NAD+) activity"/>
    <property type="evidence" value="ECO:0007669"/>
    <property type="project" value="UniProtKB-EC"/>
</dbReference>
<evidence type="ECO:0000256" key="2">
    <source>
        <dbReference type="ARBA" id="ARBA00004496"/>
    </source>
</evidence>
<evidence type="ECO:0000256" key="1">
    <source>
        <dbReference type="ARBA" id="ARBA00001947"/>
    </source>
</evidence>
<dbReference type="PANTHER" id="PTHR43880">
    <property type="entry name" value="ALCOHOL DEHYDROGENASE"/>
    <property type="match status" value="1"/>
</dbReference>
<dbReference type="EMBL" id="SWLB01000017">
    <property type="protein sequence ID" value="KAF3327061.1"/>
    <property type="molecule type" value="Genomic_DNA"/>
</dbReference>
<dbReference type="InterPro" id="IPR013154">
    <property type="entry name" value="ADH-like_N"/>
</dbReference>
<dbReference type="OrthoDB" id="417550at2759"/>
<keyword evidence="5 11" id="KW-0862">Zinc</keyword>
<keyword evidence="7" id="KW-0520">NAD</keyword>
<evidence type="ECO:0000256" key="8">
    <source>
        <dbReference type="ARBA" id="ARBA00049164"/>
    </source>
</evidence>
<gene>
    <name evidence="15" type="ORF">FCM35_KLT07179</name>
</gene>
<dbReference type="GO" id="GO:0005829">
    <property type="term" value="C:cytosol"/>
    <property type="evidence" value="ECO:0007669"/>
    <property type="project" value="TreeGrafter"/>
</dbReference>
<evidence type="ECO:0000256" key="9">
    <source>
        <dbReference type="ARBA" id="ARBA00049243"/>
    </source>
</evidence>
<dbReference type="PROSITE" id="PS00059">
    <property type="entry name" value="ADH_ZINC"/>
    <property type="match status" value="1"/>
</dbReference>
<feature type="transmembrane region" description="Helical" evidence="12">
    <location>
        <begin position="210"/>
        <end position="234"/>
    </location>
</feature>
<comment type="catalytic activity">
    <reaction evidence="9">
        <text>a primary alcohol + NAD(+) = an aldehyde + NADH + H(+)</text>
        <dbReference type="Rhea" id="RHEA:10736"/>
        <dbReference type="ChEBI" id="CHEBI:15378"/>
        <dbReference type="ChEBI" id="CHEBI:15734"/>
        <dbReference type="ChEBI" id="CHEBI:17478"/>
        <dbReference type="ChEBI" id="CHEBI:57540"/>
        <dbReference type="ChEBI" id="CHEBI:57945"/>
        <dbReference type="EC" id="1.1.1.1"/>
    </reaction>
</comment>
<dbReference type="Gene3D" id="3.90.180.10">
    <property type="entry name" value="Medium-chain alcohol dehydrogenases, catalytic domain"/>
    <property type="match status" value="1"/>
</dbReference>
<evidence type="ECO:0000256" key="11">
    <source>
        <dbReference type="RuleBase" id="RU361277"/>
    </source>
</evidence>
<dbReference type="InterPro" id="IPR011032">
    <property type="entry name" value="GroES-like_sf"/>
</dbReference>
<feature type="domain" description="Alcohol dehydrogenase-like C-terminal" evidence="13">
    <location>
        <begin position="253"/>
        <end position="328"/>
    </location>
</feature>
<evidence type="ECO:0000256" key="4">
    <source>
        <dbReference type="ARBA" id="ARBA00022723"/>
    </source>
</evidence>
<evidence type="ECO:0000256" key="10">
    <source>
        <dbReference type="ARBA" id="ARBA00060764"/>
    </source>
</evidence>
<dbReference type="AlphaFoldDB" id="A0A833QS11"/>
<dbReference type="FunFam" id="3.40.50.720:FF:000003">
    <property type="entry name" value="S-(hydroxymethyl)glutathione dehydrogenase"/>
    <property type="match status" value="1"/>
</dbReference>
<proteinExistence type="inferred from homology"/>
<evidence type="ECO:0000313" key="16">
    <source>
        <dbReference type="Proteomes" id="UP000623129"/>
    </source>
</evidence>
<keyword evidence="12" id="KW-0472">Membrane</keyword>
<dbReference type="SUPFAM" id="SSF50129">
    <property type="entry name" value="GroES-like"/>
    <property type="match status" value="2"/>
</dbReference>
<dbReference type="Proteomes" id="UP000623129">
    <property type="component" value="Unassembled WGS sequence"/>
</dbReference>